<evidence type="ECO:0000313" key="2">
    <source>
        <dbReference type="Proteomes" id="UP000018852"/>
    </source>
</evidence>
<evidence type="ECO:0000313" key="1">
    <source>
        <dbReference type="EMBL" id="ETJ03302.1"/>
    </source>
</evidence>
<dbReference type="Proteomes" id="UP000018852">
    <property type="component" value="Unassembled WGS sequence"/>
</dbReference>
<accession>W1VBJ4</accession>
<sequence>MLAVQDVEVVRTQLPGREGESGLGRVEGTGAQLAGPPLAVGTAAGEPLGAVEVPEARAVGDVDQVALLGPARLGHGVPLAPVQHGLGADGAVRLEVADVENRLVPGHRGVVPGDPGQVLAVGGQRGRGDEVRARYEGAHGRVVACGRAVQGDGDEGVDRLAAPAVVLAHGVDQPAGGVDLQVPVTHVPVDRQRYQAAQTVVDVVAVEPAVPGVGDDDDARVDGVGASAVLVDAGAHIHQLVGGRERQDLADLAVTVTAQQDLAPCLGGALLDPVGVRAVHAHL</sequence>
<dbReference type="EMBL" id="AZLV01000857">
    <property type="protein sequence ID" value="ETJ03302.1"/>
    <property type="molecule type" value="Genomic_DNA"/>
</dbReference>
<proteinExistence type="predicted"/>
<name>W1VBJ4_9ACTO</name>
<reference evidence="1 2" key="1">
    <citation type="submission" date="2013-12" db="EMBL/GenBank/DDBJ databases">
        <title>A Varibaculum cambriense genome reconstructed from a premature infant gut community with otherwise low bacterial novelty that shifts toward anaerobic metabolism during the third week of life.</title>
        <authorList>
            <person name="Brown C.T."/>
            <person name="Sharon I."/>
            <person name="Thomas B.C."/>
            <person name="Castelle C.J."/>
            <person name="Morowitz M.J."/>
            <person name="Banfield J.F."/>
        </authorList>
    </citation>
    <scope>NUCLEOTIDE SEQUENCE [LARGE SCALE GENOMIC DNA]</scope>
    <source>
        <strain evidence="2">DORA_12</strain>
    </source>
</reference>
<dbReference type="AlphaFoldDB" id="W1VBJ4"/>
<organism evidence="1 2">
    <name type="scientific">Actinomyces urogenitalis DORA_12</name>
    <dbReference type="NCBI Taxonomy" id="1403939"/>
    <lineage>
        <taxon>Bacteria</taxon>
        <taxon>Bacillati</taxon>
        <taxon>Actinomycetota</taxon>
        <taxon>Actinomycetes</taxon>
        <taxon>Actinomycetales</taxon>
        <taxon>Actinomycetaceae</taxon>
        <taxon>Actinomyces</taxon>
    </lineage>
</organism>
<protein>
    <submittedName>
        <fullName evidence="1">Uncharacterized protein</fullName>
    </submittedName>
</protein>
<gene>
    <name evidence="1" type="ORF">Q605_AUC00857G0002</name>
</gene>
<comment type="caution">
    <text evidence="1">The sequence shown here is derived from an EMBL/GenBank/DDBJ whole genome shotgun (WGS) entry which is preliminary data.</text>
</comment>